<evidence type="ECO:0000256" key="6">
    <source>
        <dbReference type="ARBA" id="ARBA00022982"/>
    </source>
</evidence>
<reference evidence="10" key="1">
    <citation type="submission" date="2019-05" db="EMBL/GenBank/DDBJ databases">
        <title>Complete genome sequencing of Dialister sp. strain 5BBH33.</title>
        <authorList>
            <person name="Sakamoto M."/>
            <person name="Murakami T."/>
            <person name="Mori H."/>
        </authorList>
    </citation>
    <scope>NUCLEOTIDE SEQUENCE [LARGE SCALE GENOMIC DNA]</scope>
    <source>
        <strain evidence="10">5BBH33</strain>
    </source>
</reference>
<dbReference type="OrthoDB" id="9790745at2"/>
<protein>
    <recommendedName>
        <fullName evidence="7">Flavodoxin</fullName>
    </recommendedName>
</protein>
<dbReference type="PROSITE" id="PS50902">
    <property type="entry name" value="FLAVODOXIN_LIKE"/>
    <property type="match status" value="1"/>
</dbReference>
<comment type="similarity">
    <text evidence="2 7">Belongs to the flavodoxin family.</text>
</comment>
<dbReference type="PANTHER" id="PTHR32145">
    <property type="entry name" value="DIFLAVIN FLAVOPROTEIN A 2-RELATED"/>
    <property type="match status" value="1"/>
</dbReference>
<comment type="cofactor">
    <cofactor evidence="1 7">
        <name>FMN</name>
        <dbReference type="ChEBI" id="CHEBI:58210"/>
    </cofactor>
</comment>
<evidence type="ECO:0000256" key="1">
    <source>
        <dbReference type="ARBA" id="ARBA00001917"/>
    </source>
</evidence>
<dbReference type="GeneID" id="92716232"/>
<dbReference type="PROSITE" id="PS00201">
    <property type="entry name" value="FLAVODOXIN"/>
    <property type="match status" value="1"/>
</dbReference>
<evidence type="ECO:0000256" key="3">
    <source>
        <dbReference type="ARBA" id="ARBA00022448"/>
    </source>
</evidence>
<dbReference type="InterPro" id="IPR051285">
    <property type="entry name" value="NADH_oxidoreductase_modular"/>
</dbReference>
<dbReference type="GO" id="GO:0009055">
    <property type="term" value="F:electron transfer activity"/>
    <property type="evidence" value="ECO:0007669"/>
    <property type="project" value="UniProtKB-UniRule"/>
</dbReference>
<dbReference type="InterPro" id="IPR001226">
    <property type="entry name" value="Flavodoxin_CS"/>
</dbReference>
<evidence type="ECO:0000259" key="8">
    <source>
        <dbReference type="PROSITE" id="PS50902"/>
    </source>
</evidence>
<dbReference type="NCBIfam" id="TIGR01753">
    <property type="entry name" value="flav_short"/>
    <property type="match status" value="1"/>
</dbReference>
<evidence type="ECO:0000313" key="10">
    <source>
        <dbReference type="Proteomes" id="UP000320585"/>
    </source>
</evidence>
<dbReference type="GO" id="GO:0016651">
    <property type="term" value="F:oxidoreductase activity, acting on NAD(P)H"/>
    <property type="evidence" value="ECO:0007669"/>
    <property type="project" value="UniProtKB-ARBA"/>
</dbReference>
<organism evidence="9 10">
    <name type="scientific">Dialister hominis</name>
    <dbReference type="NCBI Taxonomy" id="2582419"/>
    <lineage>
        <taxon>Bacteria</taxon>
        <taxon>Bacillati</taxon>
        <taxon>Bacillota</taxon>
        <taxon>Negativicutes</taxon>
        <taxon>Veillonellales</taxon>
        <taxon>Veillonellaceae</taxon>
        <taxon>Dialister</taxon>
    </lineage>
</organism>
<evidence type="ECO:0000313" key="9">
    <source>
        <dbReference type="EMBL" id="BBK25082.1"/>
    </source>
</evidence>
<sequence length="142" mass="15318">MAKVAIVYWSGSGNTEAMAQAVEEGAKAAGAETTLSFVSDTTAADVAAFDHIILGCPAMGNEELEEYEFEPFFADILPQLKDKTVGIFGSYAWNQGDWIENWKNRLDEAGVKLAADPVKAYSYPDDEALEACKKLGETVAKA</sequence>
<evidence type="ECO:0000256" key="5">
    <source>
        <dbReference type="ARBA" id="ARBA00022643"/>
    </source>
</evidence>
<proteinExistence type="inferred from homology"/>
<feature type="domain" description="Flavodoxin-like" evidence="8">
    <location>
        <begin position="4"/>
        <end position="140"/>
    </location>
</feature>
<keyword evidence="6 7" id="KW-0249">Electron transport</keyword>
<dbReference type="InterPro" id="IPR029039">
    <property type="entry name" value="Flavoprotein-like_sf"/>
</dbReference>
<dbReference type="Gene3D" id="3.40.50.360">
    <property type="match status" value="1"/>
</dbReference>
<dbReference type="AlphaFoldDB" id="A0A8D4UUC3"/>
<dbReference type="InterPro" id="IPR010087">
    <property type="entry name" value="Flav_short"/>
</dbReference>
<keyword evidence="4 7" id="KW-0285">Flavoprotein</keyword>
<evidence type="ECO:0000256" key="7">
    <source>
        <dbReference type="RuleBase" id="RU367037"/>
    </source>
</evidence>
<comment type="function">
    <text evidence="7">Low-potential electron donor to a number of redox enzymes.</text>
</comment>
<dbReference type="PANTHER" id="PTHR32145:SF11">
    <property type="entry name" value="DIFLAVIN FLAVOPROTEIN A 2-RELATED"/>
    <property type="match status" value="1"/>
</dbReference>
<dbReference type="RefSeq" id="WP_143332516.1">
    <property type="nucleotide sequence ID" value="NZ_AP019697.1"/>
</dbReference>
<dbReference type="SUPFAM" id="SSF52218">
    <property type="entry name" value="Flavoproteins"/>
    <property type="match status" value="1"/>
</dbReference>
<keyword evidence="5 7" id="KW-0288">FMN</keyword>
<dbReference type="InterPro" id="IPR008254">
    <property type="entry name" value="Flavodoxin/NO_synth"/>
</dbReference>
<dbReference type="KEGG" id="dho:Dia5BBH33_10170"/>
<name>A0A8D4UUC3_9FIRM</name>
<dbReference type="EMBL" id="AP019697">
    <property type="protein sequence ID" value="BBK25082.1"/>
    <property type="molecule type" value="Genomic_DNA"/>
</dbReference>
<keyword evidence="3 7" id="KW-0813">Transport</keyword>
<gene>
    <name evidence="9" type="ORF">Dia5BBH33_10170</name>
</gene>
<evidence type="ECO:0000256" key="4">
    <source>
        <dbReference type="ARBA" id="ARBA00022630"/>
    </source>
</evidence>
<dbReference type="GO" id="GO:0010181">
    <property type="term" value="F:FMN binding"/>
    <property type="evidence" value="ECO:0007669"/>
    <property type="project" value="UniProtKB-UniRule"/>
</dbReference>
<dbReference type="Pfam" id="PF00258">
    <property type="entry name" value="Flavodoxin_1"/>
    <property type="match status" value="1"/>
</dbReference>
<keyword evidence="10" id="KW-1185">Reference proteome</keyword>
<evidence type="ECO:0000256" key="2">
    <source>
        <dbReference type="ARBA" id="ARBA00005267"/>
    </source>
</evidence>
<accession>A0A8D4UUC3</accession>
<dbReference type="Proteomes" id="UP000320585">
    <property type="component" value="Chromosome"/>
</dbReference>